<evidence type="ECO:0000313" key="3">
    <source>
        <dbReference type="EMBL" id="SHL66206.1"/>
    </source>
</evidence>
<keyword evidence="3" id="KW-0238">DNA-binding</keyword>
<dbReference type="STRING" id="310782.SAMN05216499_105229"/>
<gene>
    <name evidence="3" type="ORF">SAMN05216499_105229</name>
</gene>
<feature type="region of interest" description="Disordered" evidence="1">
    <location>
        <begin position="1"/>
        <end position="23"/>
    </location>
</feature>
<evidence type="ECO:0000313" key="4">
    <source>
        <dbReference type="Proteomes" id="UP000184111"/>
    </source>
</evidence>
<dbReference type="PANTHER" id="PTHR33164">
    <property type="entry name" value="TRANSCRIPTIONAL REGULATOR, MARR FAMILY"/>
    <property type="match status" value="1"/>
</dbReference>
<dbReference type="PANTHER" id="PTHR33164:SF95">
    <property type="entry name" value="TRANSCRIPTIONAL REGULATOR"/>
    <property type="match status" value="1"/>
</dbReference>
<feature type="compositionally biased region" description="Low complexity" evidence="1">
    <location>
        <begin position="1"/>
        <end position="22"/>
    </location>
</feature>
<dbReference type="InterPro" id="IPR036390">
    <property type="entry name" value="WH_DNA-bd_sf"/>
</dbReference>
<dbReference type="PRINTS" id="PR00598">
    <property type="entry name" value="HTHMARR"/>
</dbReference>
<feature type="domain" description="HTH marR-type" evidence="2">
    <location>
        <begin position="21"/>
        <end position="152"/>
    </location>
</feature>
<accession>A0A1M7CGB7</accession>
<name>A0A1M7CGB7_9ACTN</name>
<dbReference type="EMBL" id="FRBI01000005">
    <property type="protein sequence ID" value="SHL66206.1"/>
    <property type="molecule type" value="Genomic_DNA"/>
</dbReference>
<proteinExistence type="predicted"/>
<dbReference type="InterPro" id="IPR036388">
    <property type="entry name" value="WH-like_DNA-bd_sf"/>
</dbReference>
<dbReference type="SMART" id="SM00347">
    <property type="entry name" value="HTH_MARR"/>
    <property type="match status" value="1"/>
</dbReference>
<dbReference type="GO" id="GO:0003700">
    <property type="term" value="F:DNA-binding transcription factor activity"/>
    <property type="evidence" value="ECO:0007669"/>
    <property type="project" value="InterPro"/>
</dbReference>
<organism evidence="3 4">
    <name type="scientific">Actinacidiphila paucisporea</name>
    <dbReference type="NCBI Taxonomy" id="310782"/>
    <lineage>
        <taxon>Bacteria</taxon>
        <taxon>Bacillati</taxon>
        <taxon>Actinomycetota</taxon>
        <taxon>Actinomycetes</taxon>
        <taxon>Kitasatosporales</taxon>
        <taxon>Streptomycetaceae</taxon>
        <taxon>Actinacidiphila</taxon>
    </lineage>
</organism>
<dbReference type="PROSITE" id="PS50995">
    <property type="entry name" value="HTH_MARR_2"/>
    <property type="match status" value="1"/>
</dbReference>
<dbReference type="GO" id="GO:0003677">
    <property type="term" value="F:DNA binding"/>
    <property type="evidence" value="ECO:0007669"/>
    <property type="project" value="UniProtKB-KW"/>
</dbReference>
<dbReference type="Gene3D" id="1.10.10.10">
    <property type="entry name" value="Winged helix-like DNA-binding domain superfamily/Winged helix DNA-binding domain"/>
    <property type="match status" value="1"/>
</dbReference>
<dbReference type="Pfam" id="PF12802">
    <property type="entry name" value="MarR_2"/>
    <property type="match status" value="1"/>
</dbReference>
<evidence type="ECO:0000259" key="2">
    <source>
        <dbReference type="PROSITE" id="PS50995"/>
    </source>
</evidence>
<dbReference type="OrthoDB" id="3217017at2"/>
<keyword evidence="4" id="KW-1185">Reference proteome</keyword>
<reference evidence="3 4" key="1">
    <citation type="submission" date="2016-11" db="EMBL/GenBank/DDBJ databases">
        <authorList>
            <person name="Jaros S."/>
            <person name="Januszkiewicz K."/>
            <person name="Wedrychowicz H."/>
        </authorList>
    </citation>
    <scope>NUCLEOTIDE SEQUENCE [LARGE SCALE GENOMIC DNA]</scope>
    <source>
        <strain evidence="3 4">CGMCC 4.2025</strain>
    </source>
</reference>
<dbReference type="RefSeq" id="WP_073496611.1">
    <property type="nucleotide sequence ID" value="NZ_FRBI01000005.1"/>
</dbReference>
<dbReference type="Proteomes" id="UP000184111">
    <property type="component" value="Unassembled WGS sequence"/>
</dbReference>
<dbReference type="InterPro" id="IPR000835">
    <property type="entry name" value="HTH_MarR-typ"/>
</dbReference>
<sequence length="176" mass="18483">MTPDSATATATAPSPSPVTGSPDVSYLLQHTAHVLATQMTAALAEIGMSPRAHCVLAHAAQTERTQAQLAELSDLDKTTMVVTVDQLERAGLAERVPSATDRRARIIRVTAAGADVVAAGQQIVDRVHGDVLGALPEPERSVFVSALNRLTTGHLATPADSPDGVQAVRRPRQSRQ</sequence>
<dbReference type="SUPFAM" id="SSF46785">
    <property type="entry name" value="Winged helix' DNA-binding domain"/>
    <property type="match status" value="1"/>
</dbReference>
<feature type="region of interest" description="Disordered" evidence="1">
    <location>
        <begin position="154"/>
        <end position="176"/>
    </location>
</feature>
<dbReference type="InterPro" id="IPR039422">
    <property type="entry name" value="MarR/SlyA-like"/>
</dbReference>
<evidence type="ECO:0000256" key="1">
    <source>
        <dbReference type="SAM" id="MobiDB-lite"/>
    </source>
</evidence>
<dbReference type="AlphaFoldDB" id="A0A1M7CGB7"/>
<dbReference type="GO" id="GO:0006950">
    <property type="term" value="P:response to stress"/>
    <property type="evidence" value="ECO:0007669"/>
    <property type="project" value="TreeGrafter"/>
</dbReference>
<protein>
    <submittedName>
        <fullName evidence="3">DNA-binding transcriptional regulator, MarR family</fullName>
    </submittedName>
</protein>